<name>A0A9P5SWW6_9FUNG</name>
<proteinExistence type="predicted"/>
<feature type="transmembrane region" description="Helical" evidence="1">
    <location>
        <begin position="387"/>
        <end position="407"/>
    </location>
</feature>
<keyword evidence="1" id="KW-0472">Membrane</keyword>
<evidence type="ECO:0000313" key="3">
    <source>
        <dbReference type="Proteomes" id="UP000696485"/>
    </source>
</evidence>
<gene>
    <name evidence="2" type="ORF">BG006_005504</name>
</gene>
<organism evidence="2 3">
    <name type="scientific">Podila minutissima</name>
    <dbReference type="NCBI Taxonomy" id="64525"/>
    <lineage>
        <taxon>Eukaryota</taxon>
        <taxon>Fungi</taxon>
        <taxon>Fungi incertae sedis</taxon>
        <taxon>Mucoromycota</taxon>
        <taxon>Mortierellomycotina</taxon>
        <taxon>Mortierellomycetes</taxon>
        <taxon>Mortierellales</taxon>
        <taxon>Mortierellaceae</taxon>
        <taxon>Podila</taxon>
    </lineage>
</organism>
<dbReference type="AlphaFoldDB" id="A0A9P5SWW6"/>
<reference evidence="2" key="1">
    <citation type="journal article" date="2020" name="Fungal Divers.">
        <title>Resolving the Mortierellaceae phylogeny through synthesis of multi-gene phylogenetics and phylogenomics.</title>
        <authorList>
            <person name="Vandepol N."/>
            <person name="Liber J."/>
            <person name="Desiro A."/>
            <person name="Na H."/>
            <person name="Kennedy M."/>
            <person name="Barry K."/>
            <person name="Grigoriev I.V."/>
            <person name="Miller A.N."/>
            <person name="O'Donnell K."/>
            <person name="Stajich J.E."/>
            <person name="Bonito G."/>
        </authorList>
    </citation>
    <scope>NUCLEOTIDE SEQUENCE</scope>
    <source>
        <strain evidence="2">NVP1</strain>
    </source>
</reference>
<keyword evidence="1" id="KW-0812">Transmembrane</keyword>
<keyword evidence="3" id="KW-1185">Reference proteome</keyword>
<keyword evidence="1" id="KW-1133">Transmembrane helix</keyword>
<comment type="caution">
    <text evidence="2">The sequence shown here is derived from an EMBL/GenBank/DDBJ whole genome shotgun (WGS) entry which is preliminary data.</text>
</comment>
<dbReference type="EMBL" id="JAAAUY010000031">
    <property type="protein sequence ID" value="KAF9337293.1"/>
    <property type="molecule type" value="Genomic_DNA"/>
</dbReference>
<evidence type="ECO:0000313" key="2">
    <source>
        <dbReference type="EMBL" id="KAF9337293.1"/>
    </source>
</evidence>
<dbReference type="Proteomes" id="UP000696485">
    <property type="component" value="Unassembled WGS sequence"/>
</dbReference>
<evidence type="ECO:0000256" key="1">
    <source>
        <dbReference type="SAM" id="Phobius"/>
    </source>
</evidence>
<accession>A0A9P5SWW6</accession>
<protein>
    <submittedName>
        <fullName evidence="2">Uncharacterized protein</fullName>
    </submittedName>
</protein>
<sequence>MTTSLSPACIASNHKHVYYLSRESYGWLVLVKSERFPRSFATDAWSIVSMVEPDQLNRLVYPDMRYFQDIDCSVDDDGVFSFRSRRDNFAYHYRYDPRERFVPSQSHCNPPNSVGDWTRQSLDETDEVAYRKKIVIQPPIIGAASNRTGDSMMIYYPHTQEQLPLKGPPTIQLGYFNTTEPSYIRSRDLVHVSLAQTNGAVYNVVYGDGYIYTIIKSGTPIPVPGSDAVTYNKTLTYFPFQDPFNMTSPPASTVTIAWNVDCHDDKYDDEAGTAVANGKFYYFCEPRGATSNDRISYLYIHDRKTATTQGPIRFGGFHRAPMLLVHGADPQSDPPLAVVQGYANRLDLLNLTDVSAARYSEHMFGAPHFQTVYEVCPRSMSQATENAIIGGSVGGVVVIAIAAFFLIRKRRRQAARSDSIGLASRSLPPHKA</sequence>